<dbReference type="InterPro" id="IPR002145">
    <property type="entry name" value="CopG"/>
</dbReference>
<dbReference type="AlphaFoldDB" id="A0A1W1WRE4"/>
<evidence type="ECO:0000259" key="1">
    <source>
        <dbReference type="Pfam" id="PF01402"/>
    </source>
</evidence>
<gene>
    <name evidence="2" type="ORF">SAMN05660197_0327</name>
</gene>
<dbReference type="Gene3D" id="1.10.1220.10">
    <property type="entry name" value="Met repressor-like"/>
    <property type="match status" value="1"/>
</dbReference>
<sequence>MKTITLKTDEKLFEEITNLSRKLKLSKSELIRRAIKEYEKKIALQNIKRQIQQASLNIRKESANMIEDLENTIDDGLENV</sequence>
<name>A0A1W1WRE4_9BACT</name>
<dbReference type="Pfam" id="PF01402">
    <property type="entry name" value="RHH_1"/>
    <property type="match status" value="1"/>
</dbReference>
<dbReference type="Proteomes" id="UP000192602">
    <property type="component" value="Unassembled WGS sequence"/>
</dbReference>
<dbReference type="InterPro" id="IPR013321">
    <property type="entry name" value="Arc_rbn_hlx_hlx"/>
</dbReference>
<protein>
    <submittedName>
        <fullName evidence="2">Ribbon-helix-helix protein, copG family</fullName>
    </submittedName>
</protein>
<dbReference type="OrthoDB" id="9553680at2"/>
<keyword evidence="3" id="KW-1185">Reference proteome</keyword>
<dbReference type="GO" id="GO:0006355">
    <property type="term" value="P:regulation of DNA-templated transcription"/>
    <property type="evidence" value="ECO:0007669"/>
    <property type="project" value="InterPro"/>
</dbReference>
<evidence type="ECO:0000313" key="3">
    <source>
        <dbReference type="Proteomes" id="UP000192602"/>
    </source>
</evidence>
<dbReference type="EMBL" id="FWWZ01000001">
    <property type="protein sequence ID" value="SMC08570.1"/>
    <property type="molecule type" value="Genomic_DNA"/>
</dbReference>
<accession>A0A1W1WRE4</accession>
<evidence type="ECO:0000313" key="2">
    <source>
        <dbReference type="EMBL" id="SMC08570.1"/>
    </source>
</evidence>
<reference evidence="3" key="1">
    <citation type="submission" date="2017-04" db="EMBL/GenBank/DDBJ databases">
        <authorList>
            <person name="Varghese N."/>
            <person name="Submissions S."/>
        </authorList>
    </citation>
    <scope>NUCLEOTIDE SEQUENCE [LARGE SCALE GENOMIC DNA]</scope>
    <source>
        <strain evidence="3">DSM 16512</strain>
    </source>
</reference>
<dbReference type="STRING" id="1069081.SAMN05660197_0327"/>
<proteinExistence type="predicted"/>
<dbReference type="CDD" id="cd21631">
    <property type="entry name" value="RHH_CopG_NikR-like"/>
    <property type="match status" value="1"/>
</dbReference>
<feature type="domain" description="Ribbon-helix-helix protein CopG" evidence="1">
    <location>
        <begin position="2"/>
        <end position="40"/>
    </location>
</feature>
<dbReference type="RefSeq" id="WP_084274845.1">
    <property type="nucleotide sequence ID" value="NZ_AP026671.1"/>
</dbReference>
<organism evidence="2 3">
    <name type="scientific">Nitratiruptor tergarcus DSM 16512</name>
    <dbReference type="NCBI Taxonomy" id="1069081"/>
    <lineage>
        <taxon>Bacteria</taxon>
        <taxon>Pseudomonadati</taxon>
        <taxon>Campylobacterota</taxon>
        <taxon>Epsilonproteobacteria</taxon>
        <taxon>Nautiliales</taxon>
        <taxon>Nitratiruptoraceae</taxon>
        <taxon>Nitratiruptor</taxon>
    </lineage>
</organism>